<dbReference type="GO" id="GO:0016020">
    <property type="term" value="C:membrane"/>
    <property type="evidence" value="ECO:0007669"/>
    <property type="project" value="UniProtKB-SubCell"/>
</dbReference>
<keyword evidence="3 5" id="KW-1133">Transmembrane helix</keyword>
<feature type="transmembrane region" description="Helical" evidence="5">
    <location>
        <begin position="165"/>
        <end position="184"/>
    </location>
</feature>
<evidence type="ECO:0000256" key="5">
    <source>
        <dbReference type="SAM" id="Phobius"/>
    </source>
</evidence>
<sequence>MVAKSPSGHSGDRLRRSLSLNGATLLVVSSVIGSGIFFTPGQIAQLLPHAGLIFVVWIAGGLLSLAGALANAELGSMFPRAGGDYVYLREAYSPAAGFLVGWLTFFVIYIGTIATLAVAFSTGLSFFVDYGAGGQLGVAVAIVVGISALNYVGLRWGTLANNLTAYLKIGALLAFTLAAPLLGHGEMTRLELFSTPLSSTGADLSILAFGAALPPVLFSYLGWNAAIYVASEIRDPGRNIPRSLFLGLGLCTLVYLLVNAVYLFALPLETLGGAENVGVLAARSLFGRTGGDLVGILVLGSILGTLNAMILIGPRIAYAMAIDGLFFRRVETVHPRFNTPHIAIVVQAIGVVVLLFVINGFPDSLFLSALRYATFAIVLATMADISALYVLRWRRPERHRPYRAWGYPWLPAVYFLANGGIALAMLLKNPDECLIGLLVAATGLPFYVWFVRSSR</sequence>
<protein>
    <submittedName>
        <fullName evidence="7">Basic amino acid/polyamine antiporter, APA family</fullName>
    </submittedName>
</protein>
<dbReference type="GO" id="GO:0015179">
    <property type="term" value="F:L-amino acid transmembrane transporter activity"/>
    <property type="evidence" value="ECO:0007669"/>
    <property type="project" value="TreeGrafter"/>
</dbReference>
<dbReference type="PANTHER" id="PTHR11785:SF512">
    <property type="entry name" value="SOBREMESA, ISOFORM B"/>
    <property type="match status" value="1"/>
</dbReference>
<dbReference type="EMBL" id="CAADFA010000546">
    <property type="protein sequence ID" value="VFJ70186.1"/>
    <property type="molecule type" value="Genomic_DNA"/>
</dbReference>
<accession>A0A450TRK5</accession>
<evidence type="ECO:0000256" key="4">
    <source>
        <dbReference type="ARBA" id="ARBA00023136"/>
    </source>
</evidence>
<dbReference type="InterPro" id="IPR050598">
    <property type="entry name" value="AminoAcid_Transporter"/>
</dbReference>
<dbReference type="Gene3D" id="1.20.1740.10">
    <property type="entry name" value="Amino acid/polyamine transporter I"/>
    <property type="match status" value="1"/>
</dbReference>
<dbReference type="PIRSF" id="PIRSF006060">
    <property type="entry name" value="AA_transporter"/>
    <property type="match status" value="1"/>
</dbReference>
<dbReference type="AlphaFoldDB" id="A0A450TRK5"/>
<evidence type="ECO:0000313" key="7">
    <source>
        <dbReference type="EMBL" id="VFJ70954.1"/>
    </source>
</evidence>
<feature type="transmembrane region" description="Helical" evidence="5">
    <location>
        <begin position="50"/>
        <end position="74"/>
    </location>
</feature>
<dbReference type="EMBL" id="CAADFL010000557">
    <property type="protein sequence ID" value="VFK18574.1"/>
    <property type="molecule type" value="Genomic_DNA"/>
</dbReference>
<feature type="transmembrane region" description="Helical" evidence="5">
    <location>
        <begin position="339"/>
        <end position="358"/>
    </location>
</feature>
<feature type="transmembrane region" description="Helical" evidence="5">
    <location>
        <begin position="404"/>
        <end position="427"/>
    </location>
</feature>
<name>A0A450TRK5_9GAMM</name>
<feature type="transmembrane region" description="Helical" evidence="5">
    <location>
        <begin position="20"/>
        <end position="38"/>
    </location>
</feature>
<evidence type="ECO:0000313" key="6">
    <source>
        <dbReference type="EMBL" id="VFJ70186.1"/>
    </source>
</evidence>
<organism evidence="7">
    <name type="scientific">Candidatus Kentrum sp. FM</name>
    <dbReference type="NCBI Taxonomy" id="2126340"/>
    <lineage>
        <taxon>Bacteria</taxon>
        <taxon>Pseudomonadati</taxon>
        <taxon>Pseudomonadota</taxon>
        <taxon>Gammaproteobacteria</taxon>
        <taxon>Candidatus Kentrum</taxon>
    </lineage>
</organism>
<dbReference type="EMBL" id="CAADEZ010000568">
    <property type="protein sequence ID" value="VFJ70954.1"/>
    <property type="molecule type" value="Genomic_DNA"/>
</dbReference>
<feature type="transmembrane region" description="Helical" evidence="5">
    <location>
        <begin position="293"/>
        <end position="318"/>
    </location>
</feature>
<feature type="transmembrane region" description="Helical" evidence="5">
    <location>
        <begin position="433"/>
        <end position="451"/>
    </location>
</feature>
<dbReference type="PANTHER" id="PTHR11785">
    <property type="entry name" value="AMINO ACID TRANSPORTER"/>
    <property type="match status" value="1"/>
</dbReference>
<keyword evidence="2 5" id="KW-0812">Transmembrane</keyword>
<evidence type="ECO:0000256" key="2">
    <source>
        <dbReference type="ARBA" id="ARBA00022692"/>
    </source>
</evidence>
<proteinExistence type="predicted"/>
<feature type="transmembrane region" description="Helical" evidence="5">
    <location>
        <begin position="132"/>
        <end position="153"/>
    </location>
</feature>
<evidence type="ECO:0000256" key="1">
    <source>
        <dbReference type="ARBA" id="ARBA00004141"/>
    </source>
</evidence>
<feature type="transmembrane region" description="Helical" evidence="5">
    <location>
        <begin position="244"/>
        <end position="265"/>
    </location>
</feature>
<feature type="transmembrane region" description="Helical" evidence="5">
    <location>
        <begin position="204"/>
        <end position="223"/>
    </location>
</feature>
<evidence type="ECO:0000313" key="8">
    <source>
        <dbReference type="EMBL" id="VFK18574.1"/>
    </source>
</evidence>
<dbReference type="InterPro" id="IPR002293">
    <property type="entry name" value="AA/rel_permease1"/>
</dbReference>
<gene>
    <name evidence="7" type="ORF">BECKFM1743A_GA0114220_105681</name>
    <name evidence="8" type="ORF">BECKFM1743B_GA0114221_105571</name>
    <name evidence="6" type="ORF">BECKFM1743C_GA0114222_105461</name>
</gene>
<feature type="transmembrane region" description="Helical" evidence="5">
    <location>
        <begin position="95"/>
        <end position="120"/>
    </location>
</feature>
<evidence type="ECO:0000256" key="3">
    <source>
        <dbReference type="ARBA" id="ARBA00022989"/>
    </source>
</evidence>
<reference evidence="7" key="1">
    <citation type="submission" date="2019-02" db="EMBL/GenBank/DDBJ databases">
        <authorList>
            <person name="Gruber-Vodicka R. H."/>
            <person name="Seah K. B. B."/>
        </authorList>
    </citation>
    <scope>NUCLEOTIDE SEQUENCE</scope>
    <source>
        <strain evidence="7">BECK_BZ163</strain>
        <strain evidence="8">BECK_BZ164</strain>
        <strain evidence="6">BECK_BZ165</strain>
    </source>
</reference>
<feature type="transmembrane region" description="Helical" evidence="5">
    <location>
        <begin position="370"/>
        <end position="392"/>
    </location>
</feature>
<comment type="subcellular location">
    <subcellularLocation>
        <location evidence="1">Membrane</location>
        <topology evidence="1">Multi-pass membrane protein</topology>
    </subcellularLocation>
</comment>
<dbReference type="Pfam" id="PF13520">
    <property type="entry name" value="AA_permease_2"/>
    <property type="match status" value="1"/>
</dbReference>
<keyword evidence="4 5" id="KW-0472">Membrane</keyword>